<dbReference type="InterPro" id="IPR038213">
    <property type="entry name" value="IFI6/IFI27-like_sf"/>
</dbReference>
<name>A0A1V6QC15_9EURO</name>
<comment type="caution">
    <text evidence="1">The sequence shown here is derived from an EMBL/GenBank/DDBJ whole genome shotgun (WGS) entry which is preliminary data.</text>
</comment>
<dbReference type="EMBL" id="MDYN01000007">
    <property type="protein sequence ID" value="OQD86760.1"/>
    <property type="molecule type" value="Genomic_DNA"/>
</dbReference>
<dbReference type="Gene3D" id="6.10.110.10">
    <property type="match status" value="1"/>
</dbReference>
<dbReference type="OrthoDB" id="440424at2759"/>
<dbReference type="AlphaFoldDB" id="A0A1V6QC15"/>
<reference evidence="2" key="1">
    <citation type="journal article" date="2017" name="Nat. Microbiol.">
        <title>Global analysis of biosynthetic gene clusters reveals vast potential of secondary metabolite production in Penicillium species.</title>
        <authorList>
            <person name="Nielsen J.C."/>
            <person name="Grijseels S."/>
            <person name="Prigent S."/>
            <person name="Ji B."/>
            <person name="Dainat J."/>
            <person name="Nielsen K.F."/>
            <person name="Frisvad J.C."/>
            <person name="Workman M."/>
            <person name="Nielsen J."/>
        </authorList>
    </citation>
    <scope>NUCLEOTIDE SEQUENCE [LARGE SCALE GENOMIC DNA]</scope>
    <source>
        <strain evidence="2">IBT 31811</strain>
    </source>
</reference>
<sequence>MLKSIRDCIFGTLEDEPHTLTDGRSPESIASDILTKILNADTRDSLHKQLREEVSAYSWSEAIAKALLHGLVNAIEAGTEMAQAAADAAAKSKEAAIDFAIEHPVYATLIALGILALLTPWTLEILGFGELGPIEGSWAAAWQSRWYAEGVPKKALFTYFQRLGMTWHWTF</sequence>
<organism evidence="1 2">
    <name type="scientific">Penicillium antarcticum</name>
    <dbReference type="NCBI Taxonomy" id="416450"/>
    <lineage>
        <taxon>Eukaryota</taxon>
        <taxon>Fungi</taxon>
        <taxon>Dikarya</taxon>
        <taxon>Ascomycota</taxon>
        <taxon>Pezizomycotina</taxon>
        <taxon>Eurotiomycetes</taxon>
        <taxon>Eurotiomycetidae</taxon>
        <taxon>Eurotiales</taxon>
        <taxon>Aspergillaceae</taxon>
        <taxon>Penicillium</taxon>
    </lineage>
</organism>
<keyword evidence="2" id="KW-1185">Reference proteome</keyword>
<proteinExistence type="predicted"/>
<dbReference type="Proteomes" id="UP000191672">
    <property type="component" value="Unassembled WGS sequence"/>
</dbReference>
<evidence type="ECO:0000313" key="2">
    <source>
        <dbReference type="Proteomes" id="UP000191672"/>
    </source>
</evidence>
<gene>
    <name evidence="1" type="ORF">PENANT_c007G06426</name>
</gene>
<evidence type="ECO:0000313" key="1">
    <source>
        <dbReference type="EMBL" id="OQD86760.1"/>
    </source>
</evidence>
<accession>A0A1V6QC15</accession>
<protein>
    <submittedName>
        <fullName evidence="1">Uncharacterized protein</fullName>
    </submittedName>
</protein>